<evidence type="ECO:0000256" key="4">
    <source>
        <dbReference type="ARBA" id="ARBA00022603"/>
    </source>
</evidence>
<evidence type="ECO:0000256" key="3">
    <source>
        <dbReference type="ARBA" id="ARBA00022490"/>
    </source>
</evidence>
<dbReference type="Gene3D" id="3.40.50.150">
    <property type="entry name" value="Vaccinia Virus protein VP39"/>
    <property type="match status" value="1"/>
</dbReference>
<dbReference type="GO" id="GO:0004719">
    <property type="term" value="F:protein-L-isoaspartate (D-aspartate) O-methyltransferase activity"/>
    <property type="evidence" value="ECO:0007669"/>
    <property type="project" value="UniProtKB-UniRule"/>
</dbReference>
<keyword evidence="5 7" id="KW-0808">Transferase</keyword>
<name>A0A1G8F9I2_9FLAO</name>
<accession>A0A1G8F9I2</accession>
<protein>
    <recommendedName>
        <fullName evidence="7">Protein-L-isoaspartate O-methyltransferase</fullName>
        <ecNumber evidence="7">2.1.1.77</ecNumber>
    </recommendedName>
    <alternativeName>
        <fullName evidence="7">L-isoaspartyl protein carboxyl methyltransferase</fullName>
    </alternativeName>
    <alternativeName>
        <fullName evidence="7">Protein L-isoaspartyl methyltransferase</fullName>
    </alternativeName>
    <alternativeName>
        <fullName evidence="7">Protein-beta-aspartate methyltransferase</fullName>
        <shortName evidence="7">PIMT</shortName>
    </alternativeName>
</protein>
<dbReference type="EC" id="2.1.1.77" evidence="7"/>
<evidence type="ECO:0000256" key="5">
    <source>
        <dbReference type="ARBA" id="ARBA00022679"/>
    </source>
</evidence>
<dbReference type="PANTHER" id="PTHR11579">
    <property type="entry name" value="PROTEIN-L-ISOASPARTATE O-METHYLTRANSFERASE"/>
    <property type="match status" value="1"/>
</dbReference>
<dbReference type="GO" id="GO:0030091">
    <property type="term" value="P:protein repair"/>
    <property type="evidence" value="ECO:0007669"/>
    <property type="project" value="UniProtKB-UniRule"/>
</dbReference>
<evidence type="ECO:0000313" key="9">
    <source>
        <dbReference type="Proteomes" id="UP000199274"/>
    </source>
</evidence>
<dbReference type="GO" id="GO:0032259">
    <property type="term" value="P:methylation"/>
    <property type="evidence" value="ECO:0007669"/>
    <property type="project" value="UniProtKB-KW"/>
</dbReference>
<keyword evidence="6 7" id="KW-0949">S-adenosyl-L-methionine</keyword>
<dbReference type="InterPro" id="IPR000682">
    <property type="entry name" value="PCMT"/>
</dbReference>
<keyword evidence="3 7" id="KW-0963">Cytoplasm</keyword>
<dbReference type="AlphaFoldDB" id="A0A1G8F9I2"/>
<proteinExistence type="inferred from homology"/>
<dbReference type="InterPro" id="IPR029063">
    <property type="entry name" value="SAM-dependent_MTases_sf"/>
</dbReference>
<dbReference type="Proteomes" id="UP000199274">
    <property type="component" value="Unassembled WGS sequence"/>
</dbReference>
<organism evidence="8 9">
    <name type="scientific">Flavobacterium omnivorum</name>
    <dbReference type="NCBI Taxonomy" id="178355"/>
    <lineage>
        <taxon>Bacteria</taxon>
        <taxon>Pseudomonadati</taxon>
        <taxon>Bacteroidota</taxon>
        <taxon>Flavobacteriia</taxon>
        <taxon>Flavobacteriales</taxon>
        <taxon>Flavobacteriaceae</taxon>
        <taxon>Flavobacterium</taxon>
    </lineage>
</organism>
<dbReference type="STRING" id="178355.SAMN04488062_11478"/>
<dbReference type="NCBIfam" id="NF001453">
    <property type="entry name" value="PRK00312.1"/>
    <property type="match status" value="1"/>
</dbReference>
<dbReference type="PROSITE" id="PS01279">
    <property type="entry name" value="PCMT"/>
    <property type="match status" value="1"/>
</dbReference>
<dbReference type="Pfam" id="PF01135">
    <property type="entry name" value="PCMT"/>
    <property type="match status" value="1"/>
</dbReference>
<dbReference type="GO" id="GO:0005737">
    <property type="term" value="C:cytoplasm"/>
    <property type="evidence" value="ECO:0007669"/>
    <property type="project" value="UniProtKB-SubCell"/>
</dbReference>
<comment type="subcellular location">
    <subcellularLocation>
        <location evidence="1 7">Cytoplasm</location>
    </subcellularLocation>
</comment>
<evidence type="ECO:0000256" key="6">
    <source>
        <dbReference type="ARBA" id="ARBA00022691"/>
    </source>
</evidence>
<keyword evidence="9" id="KW-1185">Reference proteome</keyword>
<comment type="similarity">
    <text evidence="2 7">Belongs to the methyltransferase superfamily. L-isoaspartyl/D-aspartyl protein methyltransferase family.</text>
</comment>
<dbReference type="CDD" id="cd02440">
    <property type="entry name" value="AdoMet_MTases"/>
    <property type="match status" value="1"/>
</dbReference>
<keyword evidence="4 7" id="KW-0489">Methyltransferase</keyword>
<dbReference type="EMBL" id="FNDB01000014">
    <property type="protein sequence ID" value="SDH78659.1"/>
    <property type="molecule type" value="Genomic_DNA"/>
</dbReference>
<dbReference type="NCBIfam" id="TIGR00080">
    <property type="entry name" value="pimt"/>
    <property type="match status" value="1"/>
</dbReference>
<dbReference type="HAMAP" id="MF_00090">
    <property type="entry name" value="PIMT"/>
    <property type="match status" value="1"/>
</dbReference>
<reference evidence="9" key="1">
    <citation type="submission" date="2016-10" db="EMBL/GenBank/DDBJ databases">
        <authorList>
            <person name="Varghese N."/>
            <person name="Submissions S."/>
        </authorList>
    </citation>
    <scope>NUCLEOTIDE SEQUENCE [LARGE SCALE GENOMIC DNA]</scope>
    <source>
        <strain evidence="9">CGMCC 1.2747</strain>
    </source>
</reference>
<evidence type="ECO:0000256" key="2">
    <source>
        <dbReference type="ARBA" id="ARBA00005369"/>
    </source>
</evidence>
<gene>
    <name evidence="7" type="primary">pcm</name>
    <name evidence="8" type="ORF">SAMN04488062_11478</name>
</gene>
<evidence type="ECO:0000313" key="8">
    <source>
        <dbReference type="EMBL" id="SDH78659.1"/>
    </source>
</evidence>
<feature type="active site" evidence="7">
    <location>
        <position position="105"/>
    </location>
</feature>
<dbReference type="FunFam" id="3.40.50.150:FF:000010">
    <property type="entry name" value="Protein-L-isoaspartate O-methyltransferase"/>
    <property type="match status" value="1"/>
</dbReference>
<evidence type="ECO:0000256" key="7">
    <source>
        <dbReference type="HAMAP-Rule" id="MF_00090"/>
    </source>
</evidence>
<comment type="function">
    <text evidence="7">Catalyzes the methyl esterification of L-isoaspartyl residues in peptides and proteins that result from spontaneous decomposition of normal L-aspartyl and L-asparaginyl residues. It plays a role in the repair and/or degradation of damaged proteins.</text>
</comment>
<comment type="catalytic activity">
    <reaction evidence="7">
        <text>[protein]-L-isoaspartate + S-adenosyl-L-methionine = [protein]-L-isoaspartate alpha-methyl ester + S-adenosyl-L-homocysteine</text>
        <dbReference type="Rhea" id="RHEA:12705"/>
        <dbReference type="Rhea" id="RHEA-COMP:12143"/>
        <dbReference type="Rhea" id="RHEA-COMP:12144"/>
        <dbReference type="ChEBI" id="CHEBI:57856"/>
        <dbReference type="ChEBI" id="CHEBI:59789"/>
        <dbReference type="ChEBI" id="CHEBI:90596"/>
        <dbReference type="ChEBI" id="CHEBI:90598"/>
        <dbReference type="EC" id="2.1.1.77"/>
    </reaction>
</comment>
<dbReference type="SUPFAM" id="SSF53335">
    <property type="entry name" value="S-adenosyl-L-methionine-dependent methyltransferases"/>
    <property type="match status" value="1"/>
</dbReference>
<sequence>MVKIQFLKSQIPVRKIINRFKMWDLVFGIFPSIFVKIKYQILKDTAKHQGLRNQLVSVLEQKGITDKNVLAAIKKIPRHLFLNSSFEDYAYQDKAFPIGAGQTISQPYTVAFQSQLLEIQKEHKVLEIGTGSGYQTAVLCMMGAKVFSVERQNELFKSTSLLFPKLNIRPKHLSFGDGYKGLPSYAPFDSIIVTAGAPFIPQPLMSQLKIGGRLVIPLGEEVQIMTLLIRKNETQFEKHEFGEFRFVPLLEDKN</sequence>
<evidence type="ECO:0000256" key="1">
    <source>
        <dbReference type="ARBA" id="ARBA00004496"/>
    </source>
</evidence>
<dbReference type="PANTHER" id="PTHR11579:SF0">
    <property type="entry name" value="PROTEIN-L-ISOASPARTATE(D-ASPARTATE) O-METHYLTRANSFERASE"/>
    <property type="match status" value="1"/>
</dbReference>